<evidence type="ECO:0000259" key="2">
    <source>
        <dbReference type="PROSITE" id="PS50975"/>
    </source>
</evidence>
<accession>A0A3F3H6Y8</accession>
<evidence type="ECO:0000256" key="1">
    <source>
        <dbReference type="PROSITE-ProRule" id="PRU00409"/>
    </source>
</evidence>
<dbReference type="PROSITE" id="PS00867">
    <property type="entry name" value="CPSASE_2"/>
    <property type="match status" value="1"/>
</dbReference>
<organism evidence="3">
    <name type="scientific">Fructobacillus tropaeoli</name>
    <dbReference type="NCBI Taxonomy" id="709323"/>
    <lineage>
        <taxon>Bacteria</taxon>
        <taxon>Bacillati</taxon>
        <taxon>Bacillota</taxon>
        <taxon>Bacilli</taxon>
        <taxon>Lactobacillales</taxon>
        <taxon>Lactobacillaceae</taxon>
        <taxon>Fructobacillus</taxon>
    </lineage>
</organism>
<name>A0A3F3H6Y8_9LACO</name>
<dbReference type="EMBL" id="DF968078">
    <property type="protein sequence ID" value="GAP03480.1"/>
    <property type="molecule type" value="Genomic_DNA"/>
</dbReference>
<dbReference type="SUPFAM" id="SSF56059">
    <property type="entry name" value="Glutathione synthetase ATP-binding domain-like"/>
    <property type="match status" value="1"/>
</dbReference>
<keyword evidence="1" id="KW-0067">ATP-binding</keyword>
<dbReference type="GO" id="GO:0005524">
    <property type="term" value="F:ATP binding"/>
    <property type="evidence" value="ECO:0007669"/>
    <property type="project" value="UniProtKB-UniRule"/>
</dbReference>
<dbReference type="Gene3D" id="3.30.470.20">
    <property type="entry name" value="ATP-grasp fold, B domain"/>
    <property type="match status" value="1"/>
</dbReference>
<evidence type="ECO:0000313" key="3">
    <source>
        <dbReference type="EMBL" id="GAP03480.1"/>
    </source>
</evidence>
<dbReference type="PANTHER" id="PTHR48095">
    <property type="entry name" value="PYRUVATE CARBOXYLASE SUBUNIT A"/>
    <property type="match status" value="1"/>
</dbReference>
<dbReference type="AlphaFoldDB" id="A0A3F3H6Y8"/>
<dbReference type="InterPro" id="IPR011761">
    <property type="entry name" value="ATP-grasp"/>
</dbReference>
<dbReference type="InterPro" id="IPR005479">
    <property type="entry name" value="CPAse_ATP-bd"/>
</dbReference>
<dbReference type="Proteomes" id="UP000064514">
    <property type="component" value="Unassembled WGS sequence"/>
</dbReference>
<sequence>MIEEAPSVYLDESTRQEMFSLALKATERLNYRGAGTFEFLYQGPGRYYFMEMNTRIQVEHAVTEERAGIDLISAQLALAFGTSIQAIAHHEQPVVAIEARVLAKTLGKLPACTYQPVLVFGSKRPSIRVIGCHRIMMP</sequence>
<keyword evidence="1" id="KW-0547">Nucleotide-binding</keyword>
<dbReference type="PANTHER" id="PTHR48095:SF2">
    <property type="entry name" value="BIOTIN CARBOXYLASE, CHLOROPLASTIC"/>
    <property type="match status" value="1"/>
</dbReference>
<dbReference type="STRING" id="709323.GCA_001047135_00021"/>
<gene>
    <name evidence="3" type="ORF">FTRO_0010220</name>
</gene>
<protein>
    <submittedName>
        <fullName evidence="3">Acetyl-CoA carboxylase, biotin carboxylase</fullName>
    </submittedName>
</protein>
<feature type="domain" description="ATP-grasp" evidence="2">
    <location>
        <begin position="10"/>
        <end position="80"/>
    </location>
</feature>
<dbReference type="GO" id="GO:0046872">
    <property type="term" value="F:metal ion binding"/>
    <property type="evidence" value="ECO:0007669"/>
    <property type="project" value="InterPro"/>
</dbReference>
<dbReference type="PROSITE" id="PS50975">
    <property type="entry name" value="ATP_GRASP"/>
    <property type="match status" value="1"/>
</dbReference>
<dbReference type="Pfam" id="PF02786">
    <property type="entry name" value="CPSase_L_D2"/>
    <property type="match status" value="1"/>
</dbReference>
<dbReference type="InterPro" id="IPR051602">
    <property type="entry name" value="ACC_Biotin_Carboxylase"/>
</dbReference>
<reference evidence="3" key="1">
    <citation type="journal article" date="2015" name="BMC Genomics">
        <title>Comparative genomics of Fructobacillus spp. and Leuconostoc spp. reveals niche-specific evolution of Fructobacillus spp.</title>
        <authorList>
            <person name="Endo A."/>
            <person name="Tanizawa Y."/>
            <person name="Tanaka N."/>
            <person name="Maeno S."/>
            <person name="Kumar H."/>
            <person name="Shiwa Y."/>
            <person name="Okada S."/>
            <person name="Yoshikawa H."/>
            <person name="Dicks L."/>
            <person name="Nakagawa J."/>
            <person name="Arita M."/>
        </authorList>
    </citation>
    <scope>NUCLEOTIDE SEQUENCE [LARGE SCALE GENOMIC DNA]</scope>
    <source>
        <strain evidence="3">F214-1</strain>
    </source>
</reference>
<proteinExistence type="predicted"/>